<organism evidence="1 2">
    <name type="scientific">Endomicrobium trichonymphae</name>
    <dbReference type="NCBI Taxonomy" id="1408204"/>
    <lineage>
        <taxon>Bacteria</taxon>
        <taxon>Pseudomonadati</taxon>
        <taxon>Elusimicrobiota</taxon>
        <taxon>Endomicrobiia</taxon>
        <taxon>Endomicrobiales</taxon>
        <taxon>Endomicrobiaceae</taxon>
        <taxon>Candidatus Endomicrobiellum</taxon>
    </lineage>
</organism>
<dbReference type="Proteomes" id="UP000095237">
    <property type="component" value="Unassembled WGS sequence"/>
</dbReference>
<gene>
    <name evidence="1" type="ORF">ATZ36_12170</name>
</gene>
<accession>A0A1E5IP27</accession>
<evidence type="ECO:0000313" key="2">
    <source>
        <dbReference type="Proteomes" id="UP000095237"/>
    </source>
</evidence>
<dbReference type="EMBL" id="LNVX01000027">
    <property type="protein sequence ID" value="OEG71873.1"/>
    <property type="molecule type" value="Genomic_DNA"/>
</dbReference>
<dbReference type="AlphaFoldDB" id="A0A1E5IP27"/>
<comment type="caution">
    <text evidence="1">The sequence shown here is derived from an EMBL/GenBank/DDBJ whole genome shotgun (WGS) entry which is preliminary data.</text>
</comment>
<keyword evidence="2" id="KW-1185">Reference proteome</keyword>
<reference evidence="1 2" key="1">
    <citation type="submission" date="2015-11" db="EMBL/GenBank/DDBJ databases">
        <title>Evidence for parallel genomic evolution in an endosymbiosis of termite gut flagellates.</title>
        <authorList>
            <person name="Zheng H."/>
        </authorList>
    </citation>
    <scope>NUCLEOTIDE SEQUENCE [LARGE SCALE GENOMIC DNA]</scope>
    <source>
        <strain evidence="1 2">CET450</strain>
    </source>
</reference>
<sequence length="76" mass="8974">MPLLNLKRVLIRWSDASFEFSYDRRVRTFRTTGFVCRDLLLSTDVTVRLLGADTVKVEYMAEVKKEKLWKLISSFI</sequence>
<evidence type="ECO:0000313" key="1">
    <source>
        <dbReference type="EMBL" id="OEG71873.1"/>
    </source>
</evidence>
<proteinExistence type="predicted"/>
<protein>
    <submittedName>
        <fullName evidence="1">Uncharacterized protein</fullName>
    </submittedName>
</protein>
<name>A0A1E5IP27_ENDTX</name>